<keyword evidence="2" id="KW-0472">Membrane</keyword>
<dbReference type="InterPro" id="IPR012338">
    <property type="entry name" value="Beta-lactam/transpept-like"/>
</dbReference>
<dbReference type="InterPro" id="IPR036375">
    <property type="entry name" value="Hemopexin-like_dom_sf"/>
</dbReference>
<evidence type="ECO:0000256" key="1">
    <source>
        <dbReference type="SAM" id="MobiDB-lite"/>
    </source>
</evidence>
<evidence type="ECO:0000313" key="3">
    <source>
        <dbReference type="EMBL" id="CAE1323195.1"/>
    </source>
</evidence>
<dbReference type="SUPFAM" id="SSF50923">
    <property type="entry name" value="Hemopexin-like domain"/>
    <property type="match status" value="1"/>
</dbReference>
<feature type="compositionally biased region" description="Low complexity" evidence="1">
    <location>
        <begin position="53"/>
        <end position="66"/>
    </location>
</feature>
<feature type="compositionally biased region" description="Low complexity" evidence="1">
    <location>
        <begin position="1"/>
        <end position="44"/>
    </location>
</feature>
<dbReference type="InterPro" id="IPR050491">
    <property type="entry name" value="AmpC-like"/>
</dbReference>
<dbReference type="Gene3D" id="2.110.10.10">
    <property type="entry name" value="Hemopexin-like domain"/>
    <property type="match status" value="1"/>
</dbReference>
<feature type="region of interest" description="Disordered" evidence="1">
    <location>
        <begin position="1"/>
        <end position="70"/>
    </location>
</feature>
<keyword evidence="2" id="KW-0812">Transmembrane</keyword>
<proteinExistence type="predicted"/>
<dbReference type="EMBL" id="CAHIKZ030005358">
    <property type="protein sequence ID" value="CAE1323195.1"/>
    <property type="molecule type" value="Genomic_DNA"/>
</dbReference>
<dbReference type="OrthoDB" id="5946976at2759"/>
<organism evidence="3 4">
    <name type="scientific">Acanthosepion pharaonis</name>
    <name type="common">Pharaoh cuttlefish</name>
    <name type="synonym">Sepia pharaonis</name>
    <dbReference type="NCBI Taxonomy" id="158019"/>
    <lineage>
        <taxon>Eukaryota</taxon>
        <taxon>Metazoa</taxon>
        <taxon>Spiralia</taxon>
        <taxon>Lophotrochozoa</taxon>
        <taxon>Mollusca</taxon>
        <taxon>Cephalopoda</taxon>
        <taxon>Coleoidea</taxon>
        <taxon>Decapodiformes</taxon>
        <taxon>Sepiida</taxon>
        <taxon>Sepiina</taxon>
        <taxon>Sepiidae</taxon>
        <taxon>Acanthosepion</taxon>
    </lineage>
</organism>
<gene>
    <name evidence="3" type="ORF">SPHA_73066</name>
</gene>
<feature type="transmembrane region" description="Helical" evidence="2">
    <location>
        <begin position="177"/>
        <end position="194"/>
    </location>
</feature>
<dbReference type="PANTHER" id="PTHR46825">
    <property type="entry name" value="D-ALANYL-D-ALANINE-CARBOXYPEPTIDASE/ENDOPEPTIDASE AMPH"/>
    <property type="match status" value="1"/>
</dbReference>
<evidence type="ECO:0000256" key="2">
    <source>
        <dbReference type="SAM" id="Phobius"/>
    </source>
</evidence>
<dbReference type="Gene3D" id="3.40.710.10">
    <property type="entry name" value="DD-peptidase/beta-lactamase superfamily"/>
    <property type="match status" value="1"/>
</dbReference>
<name>A0A812EID0_ACAPH</name>
<keyword evidence="4" id="KW-1185">Reference proteome</keyword>
<comment type="caution">
    <text evidence="3">The sequence shown here is derived from an EMBL/GenBank/DDBJ whole genome shotgun (WGS) entry which is preliminary data.</text>
</comment>
<evidence type="ECO:0000313" key="4">
    <source>
        <dbReference type="Proteomes" id="UP000597762"/>
    </source>
</evidence>
<dbReference type="Proteomes" id="UP000597762">
    <property type="component" value="Unassembled WGS sequence"/>
</dbReference>
<reference evidence="3" key="1">
    <citation type="submission" date="2021-01" db="EMBL/GenBank/DDBJ databases">
        <authorList>
            <person name="Li R."/>
            <person name="Bekaert M."/>
        </authorList>
    </citation>
    <scope>NUCLEOTIDE SEQUENCE</scope>
    <source>
        <strain evidence="3">Farmed</strain>
    </source>
</reference>
<sequence length="420" mass="48740">MTSTKPTTPMTTTTPTTTTAPTTTSAPTTSTNSVTTTIPTTTITKAVSPLNPSPTSTAVTTTTKKPMQPKLPPHDFPCPFKYGAIIAGGPSYVHAAAYDPKTKATFLFSYHDVWKYVDGKLARNFPKYLGIFPLAAMIEDGQLMVLTTSYIYHLDKNTMHWSAYPVSIRSQYPGVPFYFRAAVSYGHGYVYFFRWRKIYELDIYTVYPSNTISIFKIFILFSLYVSFLHFHLVIILNSNFSSSLSPPFHILIAVDVPSIPTAVQQSFTSTIIARVLTERRDLTWNTAIHHFIPGFQLPDRTRTEQSTLRDLLGHRTGICGLFRPLLYGFPQGMSRKEFVNHIRFQPICSGFRDRFLYNNYMYVLAAHYEPVMCFFFKFFFFKFFIFIFFFSSKFFFFKIFFKFFIKFFFKFFFKFFKFFF</sequence>
<protein>
    <submittedName>
        <fullName evidence="3">Uncharacterized protein</fullName>
    </submittedName>
</protein>
<dbReference type="PANTHER" id="PTHR46825:SF15">
    <property type="entry name" value="BETA-LACTAMASE-RELATED DOMAIN-CONTAINING PROTEIN"/>
    <property type="match status" value="1"/>
</dbReference>
<feature type="transmembrane region" description="Helical" evidence="2">
    <location>
        <begin position="214"/>
        <end position="236"/>
    </location>
</feature>
<accession>A0A812EID0</accession>
<dbReference type="SUPFAM" id="SSF56601">
    <property type="entry name" value="beta-lactamase/transpeptidase-like"/>
    <property type="match status" value="1"/>
</dbReference>
<dbReference type="AlphaFoldDB" id="A0A812EID0"/>
<keyword evidence="2" id="KW-1133">Transmembrane helix</keyword>